<dbReference type="CDD" id="cd07914">
    <property type="entry name" value="IGPD"/>
    <property type="match status" value="1"/>
</dbReference>
<accession>A0A4S2F4U8</accession>
<name>A0A4S2F4U8_9ACTN</name>
<dbReference type="OrthoDB" id="9790411at2"/>
<dbReference type="GO" id="GO:0004424">
    <property type="term" value="F:imidazoleglycerol-phosphate dehydratase activity"/>
    <property type="evidence" value="ECO:0007669"/>
    <property type="project" value="UniProtKB-UniRule"/>
</dbReference>
<dbReference type="EC" id="4.2.1.19" evidence="6 7"/>
<dbReference type="GO" id="GO:0000105">
    <property type="term" value="P:L-histidine biosynthetic process"/>
    <property type="evidence" value="ECO:0007669"/>
    <property type="project" value="UniProtKB-UniRule"/>
</dbReference>
<dbReference type="EMBL" id="SRYE01000003">
    <property type="protein sequence ID" value="TGY62251.1"/>
    <property type="molecule type" value="Genomic_DNA"/>
</dbReference>
<evidence type="ECO:0000313" key="8">
    <source>
        <dbReference type="EMBL" id="TGY62251.1"/>
    </source>
</evidence>
<dbReference type="InterPro" id="IPR020568">
    <property type="entry name" value="Ribosomal_Su5_D2-typ_SF"/>
</dbReference>
<dbReference type="Pfam" id="PF00475">
    <property type="entry name" value="IGPD"/>
    <property type="match status" value="1"/>
</dbReference>
<dbReference type="SUPFAM" id="SSF54211">
    <property type="entry name" value="Ribosomal protein S5 domain 2-like"/>
    <property type="match status" value="2"/>
</dbReference>
<proteinExistence type="inferred from homology"/>
<comment type="similarity">
    <text evidence="6 7">Belongs to the imidazoleglycerol-phosphate dehydratase family.</text>
</comment>
<evidence type="ECO:0000256" key="7">
    <source>
        <dbReference type="RuleBase" id="RU000599"/>
    </source>
</evidence>
<reference evidence="8 9" key="1">
    <citation type="submission" date="2019-04" db="EMBL/GenBank/DDBJ databases">
        <title>Microbes associate with the intestines of laboratory mice.</title>
        <authorList>
            <person name="Navarre W."/>
            <person name="Wong E."/>
            <person name="Huang K."/>
            <person name="Tropini C."/>
            <person name="Ng K."/>
            <person name="Yu B."/>
        </authorList>
    </citation>
    <scope>NUCLEOTIDE SEQUENCE [LARGE SCALE GENOMIC DNA]</scope>
    <source>
        <strain evidence="8 9">NM07_P-09</strain>
    </source>
</reference>
<dbReference type="AlphaFoldDB" id="A0A4S2F4U8"/>
<dbReference type="PANTHER" id="PTHR23133:SF2">
    <property type="entry name" value="IMIDAZOLEGLYCEROL-PHOSPHATE DEHYDRATASE"/>
    <property type="match status" value="1"/>
</dbReference>
<dbReference type="HAMAP" id="MF_00076">
    <property type="entry name" value="HisB"/>
    <property type="match status" value="1"/>
</dbReference>
<dbReference type="InterPro" id="IPR038494">
    <property type="entry name" value="IGPD_sf"/>
</dbReference>
<organism evidence="8 9">
    <name type="scientific">Muricaecibacterium torontonense</name>
    <dbReference type="NCBI Taxonomy" id="3032871"/>
    <lineage>
        <taxon>Bacteria</taxon>
        <taxon>Bacillati</taxon>
        <taxon>Actinomycetota</taxon>
        <taxon>Coriobacteriia</taxon>
        <taxon>Coriobacteriales</taxon>
        <taxon>Atopobiaceae</taxon>
        <taxon>Muricaecibacterium</taxon>
    </lineage>
</organism>
<dbReference type="RefSeq" id="WP_136012721.1">
    <property type="nucleotide sequence ID" value="NZ_SRYE01000003.1"/>
</dbReference>
<keyword evidence="9" id="KW-1185">Reference proteome</keyword>
<dbReference type="Gene3D" id="3.30.230.40">
    <property type="entry name" value="Imidazole glycerol phosphate dehydratase, domain 1"/>
    <property type="match status" value="2"/>
</dbReference>
<comment type="caution">
    <text evidence="8">The sequence shown here is derived from an EMBL/GenBank/DDBJ whole genome shotgun (WGS) entry which is preliminary data.</text>
</comment>
<evidence type="ECO:0000256" key="2">
    <source>
        <dbReference type="ARBA" id="ARBA00016664"/>
    </source>
</evidence>
<evidence type="ECO:0000256" key="1">
    <source>
        <dbReference type="ARBA" id="ARBA00005047"/>
    </source>
</evidence>
<gene>
    <name evidence="6 8" type="primary">hisB</name>
    <name evidence="8" type="ORF">E5334_06285</name>
</gene>
<keyword evidence="5 6" id="KW-0456">Lyase</keyword>
<evidence type="ECO:0000256" key="6">
    <source>
        <dbReference type="HAMAP-Rule" id="MF_00076"/>
    </source>
</evidence>
<dbReference type="FunFam" id="3.30.230.40:FF:000003">
    <property type="entry name" value="Imidazoleglycerol-phosphate dehydratase HisB"/>
    <property type="match status" value="1"/>
</dbReference>
<evidence type="ECO:0000256" key="5">
    <source>
        <dbReference type="ARBA" id="ARBA00023239"/>
    </source>
</evidence>
<dbReference type="PROSITE" id="PS00954">
    <property type="entry name" value="IGP_DEHYDRATASE_1"/>
    <property type="match status" value="1"/>
</dbReference>
<dbReference type="Proteomes" id="UP000310263">
    <property type="component" value="Unassembled WGS sequence"/>
</dbReference>
<keyword evidence="4 6" id="KW-0368">Histidine biosynthesis</keyword>
<sequence length="194" mass="20766">MRCATLSRATQETAITISLNLDGAGQVDVHTGVGFFDHMLSAFGRHGLFDLKVQCEGDLEVDAHHTVEDVGIVLGDCFAAALGSKESVTRFAQAMVPMDEALVLSVVDISGRGELFWEVPIQVPQVGNFDTQLGHEFFAGLARNGGITLHMREIAGENAHHILEACFKAAGRALRFACELDSRVSGIPSTKGSL</sequence>
<dbReference type="NCBIfam" id="NF002111">
    <property type="entry name" value="PRK00951.2-1"/>
    <property type="match status" value="1"/>
</dbReference>
<dbReference type="GO" id="GO:0005737">
    <property type="term" value="C:cytoplasm"/>
    <property type="evidence" value="ECO:0007669"/>
    <property type="project" value="UniProtKB-SubCell"/>
</dbReference>
<comment type="pathway">
    <text evidence="1 6 7">Amino-acid biosynthesis; L-histidine biosynthesis; L-histidine from 5-phospho-alpha-D-ribose 1-diphosphate: step 6/9.</text>
</comment>
<evidence type="ECO:0000256" key="4">
    <source>
        <dbReference type="ARBA" id="ARBA00023102"/>
    </source>
</evidence>
<keyword evidence="3 6" id="KW-0028">Amino-acid biosynthesis</keyword>
<evidence type="ECO:0000313" key="9">
    <source>
        <dbReference type="Proteomes" id="UP000310263"/>
    </source>
</evidence>
<comment type="catalytic activity">
    <reaction evidence="6 7">
        <text>D-erythro-1-(imidazol-4-yl)glycerol 3-phosphate = 3-(imidazol-4-yl)-2-oxopropyl phosphate + H2O</text>
        <dbReference type="Rhea" id="RHEA:11040"/>
        <dbReference type="ChEBI" id="CHEBI:15377"/>
        <dbReference type="ChEBI" id="CHEBI:57766"/>
        <dbReference type="ChEBI" id="CHEBI:58278"/>
        <dbReference type="EC" id="4.2.1.19"/>
    </reaction>
</comment>
<evidence type="ECO:0000256" key="3">
    <source>
        <dbReference type="ARBA" id="ARBA00022605"/>
    </source>
</evidence>
<dbReference type="InterPro" id="IPR000807">
    <property type="entry name" value="ImidazoleglycerolP_deHydtase"/>
</dbReference>
<dbReference type="UniPathway" id="UPA00031">
    <property type="reaction ID" value="UER00011"/>
</dbReference>
<dbReference type="FunFam" id="3.30.230.40:FF:000001">
    <property type="entry name" value="Imidazoleglycerol-phosphate dehydratase HisB"/>
    <property type="match status" value="1"/>
</dbReference>
<keyword evidence="6" id="KW-0963">Cytoplasm</keyword>
<dbReference type="InterPro" id="IPR020565">
    <property type="entry name" value="ImidazoleglycerP_deHydtase_CS"/>
</dbReference>
<comment type="subcellular location">
    <subcellularLocation>
        <location evidence="6 7">Cytoplasm</location>
    </subcellularLocation>
</comment>
<dbReference type="PANTHER" id="PTHR23133">
    <property type="entry name" value="IMIDAZOLEGLYCEROL-PHOSPHATE DEHYDRATASE HIS7"/>
    <property type="match status" value="1"/>
</dbReference>
<protein>
    <recommendedName>
        <fullName evidence="2 6">Imidazoleglycerol-phosphate dehydratase</fullName>
        <shortName evidence="6">IGPD</shortName>
        <ecNumber evidence="6 7">4.2.1.19</ecNumber>
    </recommendedName>
</protein>
<dbReference type="PROSITE" id="PS00955">
    <property type="entry name" value="IGP_DEHYDRATASE_2"/>
    <property type="match status" value="1"/>
</dbReference>
<dbReference type="NCBIfam" id="NF002114">
    <property type="entry name" value="PRK00951.2-4"/>
    <property type="match status" value="1"/>
</dbReference>